<organism evidence="6 7">
    <name type="scientific">Arenimonas oryziterrae DSM 21050 = YC6267</name>
    <dbReference type="NCBI Taxonomy" id="1121015"/>
    <lineage>
        <taxon>Bacteria</taxon>
        <taxon>Pseudomonadati</taxon>
        <taxon>Pseudomonadota</taxon>
        <taxon>Gammaproteobacteria</taxon>
        <taxon>Lysobacterales</taxon>
        <taxon>Lysobacteraceae</taxon>
        <taxon>Arenimonas</taxon>
    </lineage>
</organism>
<sequence length="179" mass="19370">MAGKAEEIVELLTPTVAALGLELLGVEFAPSSHSSLLRLYIDVEGRPVAIEDCEAVSREISAVLDVNDPIASQYTLEVSSPGIDRPLFTAAQFARFVGEEAKVSLRLPQDGRRRLQGRIVRVEGETVIIAEEGKGEFAVAHDNIEKARLVPDLVALGLITEKPGGQRGKRRKTNESDKG</sequence>
<keyword evidence="2 3" id="KW-0690">Ribosome biogenesis</keyword>
<dbReference type="Gene3D" id="2.30.30.180">
    <property type="entry name" value="Ribosome maturation factor RimP, C-terminal domain"/>
    <property type="match status" value="1"/>
</dbReference>
<dbReference type="GO" id="GO:0005829">
    <property type="term" value="C:cytosol"/>
    <property type="evidence" value="ECO:0007669"/>
    <property type="project" value="TreeGrafter"/>
</dbReference>
<evidence type="ECO:0000259" key="4">
    <source>
        <dbReference type="Pfam" id="PF02576"/>
    </source>
</evidence>
<evidence type="ECO:0000313" key="7">
    <source>
        <dbReference type="Proteomes" id="UP000029385"/>
    </source>
</evidence>
<dbReference type="PATRIC" id="fig|1121015.4.peg.307"/>
<name>A0A091AWP9_9GAMM</name>
<dbReference type="Pfam" id="PF02576">
    <property type="entry name" value="RimP_N"/>
    <property type="match status" value="1"/>
</dbReference>
<reference evidence="6 7" key="1">
    <citation type="submission" date="2013-09" db="EMBL/GenBank/DDBJ databases">
        <title>Genome sequencing of Arenimonas oryziterrae.</title>
        <authorList>
            <person name="Chen F."/>
            <person name="Wang G."/>
        </authorList>
    </citation>
    <scope>NUCLEOTIDE SEQUENCE [LARGE SCALE GENOMIC DNA]</scope>
    <source>
        <strain evidence="6 7">YC6267</strain>
    </source>
</reference>
<evidence type="ECO:0000256" key="3">
    <source>
        <dbReference type="HAMAP-Rule" id="MF_01077"/>
    </source>
</evidence>
<dbReference type="InterPro" id="IPR035956">
    <property type="entry name" value="RimP_N_sf"/>
</dbReference>
<dbReference type="RefSeq" id="WP_022968894.1">
    <property type="nucleotide sequence ID" value="NZ_ATVD01000002.1"/>
</dbReference>
<dbReference type="NCBIfam" id="NF000927">
    <property type="entry name" value="PRK00092.1-1"/>
    <property type="match status" value="1"/>
</dbReference>
<dbReference type="GO" id="GO:0006412">
    <property type="term" value="P:translation"/>
    <property type="evidence" value="ECO:0007669"/>
    <property type="project" value="TreeGrafter"/>
</dbReference>
<comment type="caution">
    <text evidence="6">The sequence shown here is derived from an EMBL/GenBank/DDBJ whole genome shotgun (WGS) entry which is preliminary data.</text>
</comment>
<evidence type="ECO:0000259" key="5">
    <source>
        <dbReference type="Pfam" id="PF17384"/>
    </source>
</evidence>
<dbReference type="HAMAP" id="MF_01077">
    <property type="entry name" value="RimP"/>
    <property type="match status" value="1"/>
</dbReference>
<gene>
    <name evidence="3" type="primary">rimP</name>
    <name evidence="6" type="ORF">N789_01545</name>
</gene>
<dbReference type="EMBL" id="AVCI01000001">
    <property type="protein sequence ID" value="KFN44723.1"/>
    <property type="molecule type" value="Genomic_DNA"/>
</dbReference>
<proteinExistence type="inferred from homology"/>
<dbReference type="InterPro" id="IPR028989">
    <property type="entry name" value="RimP_N"/>
</dbReference>
<dbReference type="GO" id="GO:0000028">
    <property type="term" value="P:ribosomal small subunit assembly"/>
    <property type="evidence" value="ECO:0007669"/>
    <property type="project" value="TreeGrafter"/>
</dbReference>
<dbReference type="SUPFAM" id="SSF75420">
    <property type="entry name" value="YhbC-like, N-terminal domain"/>
    <property type="match status" value="1"/>
</dbReference>
<dbReference type="PANTHER" id="PTHR33867">
    <property type="entry name" value="RIBOSOME MATURATION FACTOR RIMP"/>
    <property type="match status" value="1"/>
</dbReference>
<dbReference type="InterPro" id="IPR036847">
    <property type="entry name" value="RimP_C_sf"/>
</dbReference>
<dbReference type="InterPro" id="IPR003728">
    <property type="entry name" value="Ribosome_maturation_RimP"/>
</dbReference>
<evidence type="ECO:0000256" key="2">
    <source>
        <dbReference type="ARBA" id="ARBA00022517"/>
    </source>
</evidence>
<dbReference type="OrthoDB" id="9805006at2"/>
<dbReference type="STRING" id="1121015.GCA_000420545_01255"/>
<dbReference type="CDD" id="cd01734">
    <property type="entry name" value="YlxS_C"/>
    <property type="match status" value="1"/>
</dbReference>
<comment type="function">
    <text evidence="3">Required for maturation of 30S ribosomal subunits.</text>
</comment>
<dbReference type="AlphaFoldDB" id="A0A091AWP9"/>
<comment type="similarity">
    <text evidence="3">Belongs to the RimP family.</text>
</comment>
<dbReference type="eggNOG" id="COG0779">
    <property type="taxonomic scope" value="Bacteria"/>
</dbReference>
<keyword evidence="7" id="KW-1185">Reference proteome</keyword>
<accession>A0A091AWP9</accession>
<dbReference type="Pfam" id="PF17384">
    <property type="entry name" value="DUF150_C"/>
    <property type="match status" value="1"/>
</dbReference>
<evidence type="ECO:0000313" key="6">
    <source>
        <dbReference type="EMBL" id="KFN44723.1"/>
    </source>
</evidence>
<dbReference type="Gene3D" id="3.30.300.70">
    <property type="entry name" value="RimP-like superfamily, N-terminal"/>
    <property type="match status" value="1"/>
</dbReference>
<dbReference type="Proteomes" id="UP000029385">
    <property type="component" value="Unassembled WGS sequence"/>
</dbReference>
<dbReference type="FunFam" id="3.30.300.70:FF:000001">
    <property type="entry name" value="Ribosome maturation factor RimP"/>
    <property type="match status" value="1"/>
</dbReference>
<comment type="subcellular location">
    <subcellularLocation>
        <location evidence="3">Cytoplasm</location>
    </subcellularLocation>
</comment>
<dbReference type="SUPFAM" id="SSF74942">
    <property type="entry name" value="YhbC-like, C-terminal domain"/>
    <property type="match status" value="1"/>
</dbReference>
<keyword evidence="1 3" id="KW-0963">Cytoplasm</keyword>
<feature type="domain" description="Ribosome maturation factor RimP N-terminal" evidence="4">
    <location>
        <begin position="12"/>
        <end position="84"/>
    </location>
</feature>
<evidence type="ECO:0000256" key="1">
    <source>
        <dbReference type="ARBA" id="ARBA00022490"/>
    </source>
</evidence>
<dbReference type="InterPro" id="IPR028998">
    <property type="entry name" value="RimP_C"/>
</dbReference>
<protein>
    <recommendedName>
        <fullName evidence="3">Ribosome maturation factor RimP</fullName>
    </recommendedName>
</protein>
<feature type="domain" description="Ribosome maturation factor RimP C-terminal" evidence="5">
    <location>
        <begin position="87"/>
        <end position="152"/>
    </location>
</feature>
<dbReference type="PANTHER" id="PTHR33867:SF1">
    <property type="entry name" value="RIBOSOME MATURATION FACTOR RIMP"/>
    <property type="match status" value="1"/>
</dbReference>